<organism evidence="1 2">
    <name type="scientific">Limnobacter parvus</name>
    <dbReference type="NCBI Taxonomy" id="2939690"/>
    <lineage>
        <taxon>Bacteria</taxon>
        <taxon>Pseudomonadati</taxon>
        <taxon>Pseudomonadota</taxon>
        <taxon>Betaproteobacteria</taxon>
        <taxon>Burkholderiales</taxon>
        <taxon>Burkholderiaceae</taxon>
        <taxon>Limnobacter</taxon>
    </lineage>
</organism>
<keyword evidence="2" id="KW-1185">Reference proteome</keyword>
<proteinExistence type="predicted"/>
<dbReference type="EMBL" id="JANKHG010000018">
    <property type="protein sequence ID" value="MCR2747195.1"/>
    <property type="molecule type" value="Genomic_DNA"/>
</dbReference>
<reference evidence="1" key="1">
    <citation type="submission" date="2022-07" db="EMBL/GenBank/DDBJ databases">
        <authorList>
            <person name="Xamxidin M."/>
        </authorList>
    </citation>
    <scope>NUCLEOTIDE SEQUENCE</scope>
    <source>
        <strain evidence="1">YS8-69</strain>
    </source>
</reference>
<accession>A0ABT1XIU0</accession>
<comment type="caution">
    <text evidence="1">The sequence shown here is derived from an EMBL/GenBank/DDBJ whole genome shotgun (WGS) entry which is preliminary data.</text>
</comment>
<name>A0ABT1XIU0_9BURK</name>
<gene>
    <name evidence="1" type="ORF">NSP04_11100</name>
</gene>
<dbReference type="Proteomes" id="UP001165267">
    <property type="component" value="Unassembled WGS sequence"/>
</dbReference>
<evidence type="ECO:0000313" key="2">
    <source>
        <dbReference type="Proteomes" id="UP001165267"/>
    </source>
</evidence>
<dbReference type="InterPro" id="IPR014991">
    <property type="entry name" value="DUF1840"/>
</dbReference>
<protein>
    <submittedName>
        <fullName evidence="1">DUF1840 domain-containing protein</fullName>
    </submittedName>
</protein>
<dbReference type="RefSeq" id="WP_257512420.1">
    <property type="nucleotide sequence ID" value="NZ_JANKHG010000018.1"/>
</dbReference>
<evidence type="ECO:0000313" key="1">
    <source>
        <dbReference type="EMBL" id="MCR2747195.1"/>
    </source>
</evidence>
<sequence length="123" mass="13705">MQTNSSNNQSVNRMGIVKFKSKAAGDIVMFKSNAEQMFRIMGIDAGERGVIEPKDLAHAHAQLVAAVNAERMAKAENPIDEDELTAEEKIALKNHVGLEQRAYPLLKMLEEAQKKNVDVHWGF</sequence>
<dbReference type="Pfam" id="PF08895">
    <property type="entry name" value="DUF1840"/>
    <property type="match status" value="1"/>
</dbReference>